<feature type="region of interest" description="Disordered" evidence="3">
    <location>
        <begin position="1"/>
        <end position="41"/>
    </location>
</feature>
<dbReference type="InterPro" id="IPR000674">
    <property type="entry name" value="Ald_Oxase/Xan_DH_a/b"/>
</dbReference>
<dbReference type="GO" id="GO:0016491">
    <property type="term" value="F:oxidoreductase activity"/>
    <property type="evidence" value="ECO:0007669"/>
    <property type="project" value="UniProtKB-KW"/>
</dbReference>
<dbReference type="GO" id="GO:0005506">
    <property type="term" value="F:iron ion binding"/>
    <property type="evidence" value="ECO:0007669"/>
    <property type="project" value="InterPro"/>
</dbReference>
<dbReference type="InterPro" id="IPR016208">
    <property type="entry name" value="Ald_Oxase/xanthine_DH-like"/>
</dbReference>
<dbReference type="AlphaFoldDB" id="I4CAH3"/>
<keyword evidence="2" id="KW-0560">Oxidoreductase</keyword>
<organism evidence="5 6">
    <name type="scientific">Desulfomonile tiedjei (strain ATCC 49306 / DSM 6799 / DCB-1)</name>
    <dbReference type="NCBI Taxonomy" id="706587"/>
    <lineage>
        <taxon>Bacteria</taxon>
        <taxon>Pseudomonadati</taxon>
        <taxon>Thermodesulfobacteriota</taxon>
        <taxon>Desulfomonilia</taxon>
        <taxon>Desulfomonilales</taxon>
        <taxon>Desulfomonilaceae</taxon>
        <taxon>Desulfomonile</taxon>
    </lineage>
</organism>
<dbReference type="RefSeq" id="WP_014811690.1">
    <property type="nucleotide sequence ID" value="NC_018025.1"/>
</dbReference>
<dbReference type="PANTHER" id="PTHR11908:SF132">
    <property type="entry name" value="ALDEHYDE OXIDASE 1-RELATED"/>
    <property type="match status" value="1"/>
</dbReference>
<evidence type="ECO:0000256" key="2">
    <source>
        <dbReference type="ARBA" id="ARBA00023002"/>
    </source>
</evidence>
<dbReference type="KEGG" id="dti:Desti_3922"/>
<reference evidence="6" key="1">
    <citation type="submission" date="2012-06" db="EMBL/GenBank/DDBJ databases">
        <title>Complete sequence of chromosome of Desulfomonile tiedjei DSM 6799.</title>
        <authorList>
            <person name="Lucas S."/>
            <person name="Copeland A."/>
            <person name="Lapidus A."/>
            <person name="Glavina del Rio T."/>
            <person name="Dalin E."/>
            <person name="Tice H."/>
            <person name="Bruce D."/>
            <person name="Goodwin L."/>
            <person name="Pitluck S."/>
            <person name="Peters L."/>
            <person name="Ovchinnikova G."/>
            <person name="Zeytun A."/>
            <person name="Lu M."/>
            <person name="Kyrpides N."/>
            <person name="Mavromatis K."/>
            <person name="Ivanova N."/>
            <person name="Brettin T."/>
            <person name="Detter J.C."/>
            <person name="Han C."/>
            <person name="Larimer F."/>
            <person name="Land M."/>
            <person name="Hauser L."/>
            <person name="Markowitz V."/>
            <person name="Cheng J.-F."/>
            <person name="Hugenholtz P."/>
            <person name="Woyke T."/>
            <person name="Wu D."/>
            <person name="Spring S."/>
            <person name="Schroeder M."/>
            <person name="Brambilla E."/>
            <person name="Klenk H.-P."/>
            <person name="Eisen J.A."/>
        </authorList>
    </citation>
    <scope>NUCLEOTIDE SEQUENCE [LARGE SCALE GENOMIC DNA]</scope>
    <source>
        <strain evidence="6">ATCC 49306 / DSM 6799 / DCB-1</strain>
    </source>
</reference>
<proteinExistence type="predicted"/>
<evidence type="ECO:0000313" key="6">
    <source>
        <dbReference type="Proteomes" id="UP000006055"/>
    </source>
</evidence>
<dbReference type="Proteomes" id="UP000006055">
    <property type="component" value="Chromosome"/>
</dbReference>
<keyword evidence="1" id="KW-0500">Molybdenum</keyword>
<feature type="domain" description="Aldehyde oxidase/xanthine dehydrogenase a/b hammerhead" evidence="4">
    <location>
        <begin position="49"/>
        <end position="155"/>
    </location>
</feature>
<dbReference type="OrthoDB" id="9775084at2"/>
<dbReference type="Pfam" id="PF01315">
    <property type="entry name" value="Ald_Xan_dh_C"/>
    <property type="match status" value="1"/>
</dbReference>
<name>I4CAH3_DESTA</name>
<dbReference type="EMBL" id="CP003360">
    <property type="protein sequence ID" value="AFM26564.1"/>
    <property type="molecule type" value="Genomic_DNA"/>
</dbReference>
<gene>
    <name evidence="5" type="ordered locus">Desti_3922</name>
</gene>
<dbReference type="SUPFAM" id="SSF54665">
    <property type="entry name" value="CO dehydrogenase molybdoprotein N-domain-like"/>
    <property type="match status" value="1"/>
</dbReference>
<dbReference type="InterPro" id="IPR037165">
    <property type="entry name" value="AldOxase/xan_DH_Mopterin-bd_sf"/>
</dbReference>
<dbReference type="Gene3D" id="3.30.365.10">
    <property type="entry name" value="Aldehyde oxidase/xanthine dehydrogenase, molybdopterin binding domain"/>
    <property type="match status" value="4"/>
</dbReference>
<protein>
    <submittedName>
        <fullName evidence="5">Aerobic-type carbon monoxide dehydrogenase, large subunit CoxL/CutL-like protein</fullName>
    </submittedName>
</protein>
<dbReference type="InterPro" id="IPR036856">
    <property type="entry name" value="Ald_Oxase/Xan_DH_a/b_sf"/>
</dbReference>
<dbReference type="Pfam" id="PF20256">
    <property type="entry name" value="MoCoBD_2"/>
    <property type="match status" value="1"/>
</dbReference>
<keyword evidence="6" id="KW-1185">Reference proteome</keyword>
<dbReference type="STRING" id="706587.Desti_3922"/>
<evidence type="ECO:0000259" key="4">
    <source>
        <dbReference type="SMART" id="SM01008"/>
    </source>
</evidence>
<evidence type="ECO:0000313" key="5">
    <source>
        <dbReference type="EMBL" id="AFM26564.1"/>
    </source>
</evidence>
<dbReference type="PANTHER" id="PTHR11908">
    <property type="entry name" value="XANTHINE DEHYDROGENASE"/>
    <property type="match status" value="1"/>
</dbReference>
<dbReference type="InterPro" id="IPR008274">
    <property type="entry name" value="AldOxase/xan_DH_MoCoBD1"/>
</dbReference>
<dbReference type="SUPFAM" id="SSF56003">
    <property type="entry name" value="Molybdenum cofactor-binding domain"/>
    <property type="match status" value="1"/>
</dbReference>
<dbReference type="HOGENOM" id="CLU_001681_2_2_7"/>
<dbReference type="SMART" id="SM01008">
    <property type="entry name" value="Ald_Xan_dh_C"/>
    <property type="match status" value="1"/>
</dbReference>
<dbReference type="PATRIC" id="fig|706587.4.peg.4448"/>
<sequence length="775" mass="82898">MKPTDDKPYFLKGVPVPETPLPGEDPKPWKQTSVVGKPLPRTDGYERVSGAAVYPSDVLLPDMLYGAILRCPYPNARVKSIDISVAERLPGVRAVITGSTPGADLKWSYGDGVSAKLFDPHCRFEGEAVAAVAAETPYQASDALQAIEVKYDVLPFVVDERKAAESGAPAVHQKGNRVAAPTKYERGDVEKGFAEADVVLEEEYRTECELHTPLELHGCVAKWDHNQLTIWESTQGVYAVQSKVAEVLGLPLAKVRVIGHYVGGGFGSKLRAGKYTVIAALLAAKAARPVKLFLSREETFVTCGNRPPTNMKLKAGVKKDGTLTALQLTVTGTGGAFPAGGVSLVDWQVRDLYTCPNVRTEATDFYTHTGPARPFRAPGHPQGSWALEQMLDALAEKIDMDPVELRLKNIPLFSQARDGKPKYSSTGLKECLETGAKAFGWADARKNRSASQPGHLRRGVGMAACLWFVGGGGPPSTIVLKLFADGSANLNMGASDIGTGTKTIMAMVVSEELGVDPSKIFIENADTGTTQFATPSGGSKTIPTESPAVRAAAIEVKRQLLAMAAQDLKVDASRLAMKEGSIYISNEPSRTVKISDVAGLKKRGVIVGVGYRGPNPANLVVNPFGAQFCEVQVDVRTGEIEILRFVAAHESGRVMNRLTFDSQVIGGITMGIGLASTEFRVLDANETGKLCNRNWHDYKLPTSLDITENITSVPVEILDNEANSTGAKGLGEPVTIPTAAAIANAVYNATGIRITHTPINPVQLSLLFSEKPVKG</sequence>
<accession>I4CAH3</accession>
<dbReference type="Pfam" id="PF02738">
    <property type="entry name" value="MoCoBD_1"/>
    <property type="match status" value="1"/>
</dbReference>
<dbReference type="InterPro" id="IPR046867">
    <property type="entry name" value="AldOxase/xan_DH_MoCoBD2"/>
</dbReference>
<evidence type="ECO:0000256" key="1">
    <source>
        <dbReference type="ARBA" id="ARBA00022505"/>
    </source>
</evidence>
<dbReference type="eggNOG" id="COG1529">
    <property type="taxonomic scope" value="Bacteria"/>
</dbReference>
<dbReference type="Gene3D" id="3.90.1170.50">
    <property type="entry name" value="Aldehyde oxidase/xanthine dehydrogenase, a/b hammerhead"/>
    <property type="match status" value="1"/>
</dbReference>
<evidence type="ECO:0000256" key="3">
    <source>
        <dbReference type="SAM" id="MobiDB-lite"/>
    </source>
</evidence>